<sequence length="246" mass="27608">MQGWKLFKHALRMVTGNWREALKIFLLPSVATMAFTAVFIFILAFLQESGFGSVLVTMVGLVGFFLFLCVLFWPLVNWHRFVLLEELPRSWVPTFHEQRVLSYLGNVVILWLLTLVVMIPLALIIFLSFSAGFGKEVFWGLTPLYCFLAVLWLSVSIILPAAAVGKPLRIREALAATNGAGWTLFLLLILVGILQIFLEFIGQIISVLPDYVEMPVLAVGVAFWGLLNVSILTTLYGHYVEGRSLD</sequence>
<dbReference type="Proteomes" id="UP000054823">
    <property type="component" value="Unassembled WGS sequence"/>
</dbReference>
<organism evidence="2 3">
    <name type="scientific">Shimia marina</name>
    <dbReference type="NCBI Taxonomy" id="321267"/>
    <lineage>
        <taxon>Bacteria</taxon>
        <taxon>Pseudomonadati</taxon>
        <taxon>Pseudomonadota</taxon>
        <taxon>Alphaproteobacteria</taxon>
        <taxon>Rhodobacterales</taxon>
        <taxon>Roseobacteraceae</taxon>
    </lineage>
</organism>
<name>A0A0P1ENB3_9RHOB</name>
<keyword evidence="3" id="KW-1185">Reference proteome</keyword>
<feature type="transmembrane region" description="Helical" evidence="1">
    <location>
        <begin position="51"/>
        <end position="76"/>
    </location>
</feature>
<feature type="transmembrane region" description="Helical" evidence="1">
    <location>
        <begin position="108"/>
        <end position="131"/>
    </location>
</feature>
<keyword evidence="1" id="KW-0812">Transmembrane</keyword>
<feature type="transmembrane region" description="Helical" evidence="1">
    <location>
        <begin position="21"/>
        <end position="45"/>
    </location>
</feature>
<keyword evidence="1" id="KW-1133">Transmembrane helix</keyword>
<dbReference type="RefSeq" id="WP_058238787.1">
    <property type="nucleotide sequence ID" value="NZ_CYPW01000006.1"/>
</dbReference>
<proteinExistence type="predicted"/>
<feature type="transmembrane region" description="Helical" evidence="1">
    <location>
        <begin position="214"/>
        <end position="236"/>
    </location>
</feature>
<dbReference type="OrthoDB" id="7704812at2"/>
<feature type="transmembrane region" description="Helical" evidence="1">
    <location>
        <begin position="137"/>
        <end position="163"/>
    </location>
</feature>
<dbReference type="EMBL" id="CYPW01000006">
    <property type="protein sequence ID" value="CUH51488.1"/>
    <property type="molecule type" value="Genomic_DNA"/>
</dbReference>
<gene>
    <name evidence="2" type="ORF">SHM7688_00925</name>
</gene>
<evidence type="ECO:0000313" key="2">
    <source>
        <dbReference type="EMBL" id="CUH51488.1"/>
    </source>
</evidence>
<evidence type="ECO:0000256" key="1">
    <source>
        <dbReference type="SAM" id="Phobius"/>
    </source>
</evidence>
<protein>
    <submittedName>
        <fullName evidence="2">Uncharacterized protein</fullName>
    </submittedName>
</protein>
<feature type="transmembrane region" description="Helical" evidence="1">
    <location>
        <begin position="184"/>
        <end position="208"/>
    </location>
</feature>
<accession>A0A0P1ENB3</accession>
<evidence type="ECO:0000313" key="3">
    <source>
        <dbReference type="Proteomes" id="UP000054823"/>
    </source>
</evidence>
<dbReference type="AlphaFoldDB" id="A0A0P1ENB3"/>
<keyword evidence="1" id="KW-0472">Membrane</keyword>
<reference evidence="2 3" key="1">
    <citation type="submission" date="2015-09" db="EMBL/GenBank/DDBJ databases">
        <authorList>
            <consortium name="Swine Surveillance"/>
        </authorList>
    </citation>
    <scope>NUCLEOTIDE SEQUENCE [LARGE SCALE GENOMIC DNA]</scope>
    <source>
        <strain evidence="2 3">CECT 7688</strain>
    </source>
</reference>
<dbReference type="STRING" id="321267.SHM7688_00925"/>